<comment type="pathway">
    <text evidence="2">Protein modification; protein glycosylation.</text>
</comment>
<evidence type="ECO:0000256" key="4">
    <source>
        <dbReference type="ARBA" id="ARBA00022679"/>
    </source>
</evidence>
<evidence type="ECO:0000256" key="9">
    <source>
        <dbReference type="ARBA" id="ARBA00023180"/>
    </source>
</evidence>
<name>A0A815FU74_ADIRI</name>
<evidence type="ECO:0000256" key="8">
    <source>
        <dbReference type="ARBA" id="ARBA00023136"/>
    </source>
</evidence>
<keyword evidence="4" id="KW-0808">Transferase</keyword>
<comment type="subcellular location">
    <subcellularLocation>
        <location evidence="1">Membrane</location>
        <topology evidence="1">Single-pass type II membrane protein</topology>
    </subcellularLocation>
</comment>
<evidence type="ECO:0000313" key="12">
    <source>
        <dbReference type="EMBL" id="CAF1329725.1"/>
    </source>
</evidence>
<evidence type="ECO:0000256" key="6">
    <source>
        <dbReference type="ARBA" id="ARBA00022968"/>
    </source>
</evidence>
<keyword evidence="9" id="KW-0325">Glycoprotein</keyword>
<dbReference type="PANTHER" id="PTHR19297">
    <property type="entry name" value="GLYCOSYLTRANSFERASE 14 FAMILY MEMBER"/>
    <property type="match status" value="1"/>
</dbReference>
<gene>
    <name evidence="12" type="ORF">EDS130_LOCUS32121</name>
</gene>
<evidence type="ECO:0000256" key="10">
    <source>
        <dbReference type="ARBA" id="ARBA00038150"/>
    </source>
</evidence>
<evidence type="ECO:0000256" key="3">
    <source>
        <dbReference type="ARBA" id="ARBA00022676"/>
    </source>
</evidence>
<evidence type="ECO:0000313" key="13">
    <source>
        <dbReference type="Proteomes" id="UP000663852"/>
    </source>
</evidence>
<dbReference type="InterPro" id="IPR003406">
    <property type="entry name" value="Glyco_trans_14"/>
</dbReference>
<dbReference type="GO" id="GO:0008375">
    <property type="term" value="F:acetylglucosaminyltransferase activity"/>
    <property type="evidence" value="ECO:0007669"/>
    <property type="project" value="TreeGrafter"/>
</dbReference>
<protein>
    <submittedName>
        <fullName evidence="12">Uncharacterized protein</fullName>
    </submittedName>
</protein>
<dbReference type="AlphaFoldDB" id="A0A815FU74"/>
<keyword evidence="8 11" id="KW-0472">Membrane</keyword>
<dbReference type="PANTHER" id="PTHR19297:SF191">
    <property type="entry name" value="PROTEIN XYLOSYLTRANSFERASE"/>
    <property type="match status" value="1"/>
</dbReference>
<dbReference type="Proteomes" id="UP000663852">
    <property type="component" value="Unassembled WGS sequence"/>
</dbReference>
<organism evidence="12 13">
    <name type="scientific">Adineta ricciae</name>
    <name type="common">Rotifer</name>
    <dbReference type="NCBI Taxonomy" id="249248"/>
    <lineage>
        <taxon>Eukaryota</taxon>
        <taxon>Metazoa</taxon>
        <taxon>Spiralia</taxon>
        <taxon>Gnathifera</taxon>
        <taxon>Rotifera</taxon>
        <taxon>Eurotatoria</taxon>
        <taxon>Bdelloidea</taxon>
        <taxon>Adinetida</taxon>
        <taxon>Adinetidae</taxon>
        <taxon>Adineta</taxon>
    </lineage>
</organism>
<keyword evidence="6" id="KW-0735">Signal-anchor</keyword>
<sequence length="434" mass="52965">MLLRKRFFKNLCIRYRIIIGLFLFGWILFSIYHSRRRYSSQISREHFLKNTFCGKLINGNWQNTIEENQINEINKYLREKLQIWENFNENISCKDFLRKYSLKKSFVDENERENPMAFTILIYKNFYQFQILIETLYIQTNFYCIHIDLKASKQIYEFARILSNCLENVFLLNQRFNISWGTFSILQVERLCQQILIERSSKWFYYMTIAGSELPIETNRNRLEILQLINDKTRVDISSIPQYKNRQRSKVFPPPNNVTIYKGEFHTILTRKFLNEILHDNFSNEIFFYLNETSVPDEHFYSTLIQLKHLSSFQSRTSQFYPYYELLSHHKHWKGQPFTKCQSQIYFEGICQFNYKDLFFIQQSHKLFLNKFNQDLDLISIFCWNKWLNVKQNHHVTVNIHHYLNQFPFTTINSTFNSTFDEDFQKMIKYLYRE</sequence>
<dbReference type="EMBL" id="CAJNOJ010000243">
    <property type="protein sequence ID" value="CAF1329725.1"/>
    <property type="molecule type" value="Genomic_DNA"/>
</dbReference>
<accession>A0A815FU74</accession>
<evidence type="ECO:0000256" key="1">
    <source>
        <dbReference type="ARBA" id="ARBA00004606"/>
    </source>
</evidence>
<keyword evidence="3" id="KW-0328">Glycosyltransferase</keyword>
<evidence type="ECO:0000256" key="2">
    <source>
        <dbReference type="ARBA" id="ARBA00004922"/>
    </source>
</evidence>
<feature type="transmembrane region" description="Helical" evidence="11">
    <location>
        <begin position="12"/>
        <end position="32"/>
    </location>
</feature>
<dbReference type="GO" id="GO:0016020">
    <property type="term" value="C:membrane"/>
    <property type="evidence" value="ECO:0007669"/>
    <property type="project" value="UniProtKB-SubCell"/>
</dbReference>
<comment type="caution">
    <text evidence="12">The sequence shown here is derived from an EMBL/GenBank/DDBJ whole genome shotgun (WGS) entry which is preliminary data.</text>
</comment>
<keyword evidence="7 11" id="KW-1133">Transmembrane helix</keyword>
<evidence type="ECO:0000256" key="7">
    <source>
        <dbReference type="ARBA" id="ARBA00022989"/>
    </source>
</evidence>
<keyword evidence="5 11" id="KW-0812">Transmembrane</keyword>
<comment type="similarity">
    <text evidence="10">Belongs to the glycosyltransferase 14 family.</text>
</comment>
<dbReference type="Pfam" id="PF02485">
    <property type="entry name" value="Branch"/>
    <property type="match status" value="1"/>
</dbReference>
<reference evidence="12" key="1">
    <citation type="submission" date="2021-02" db="EMBL/GenBank/DDBJ databases">
        <authorList>
            <person name="Nowell W R."/>
        </authorList>
    </citation>
    <scope>NUCLEOTIDE SEQUENCE</scope>
</reference>
<dbReference type="OrthoDB" id="9974066at2759"/>
<evidence type="ECO:0000256" key="5">
    <source>
        <dbReference type="ARBA" id="ARBA00022692"/>
    </source>
</evidence>
<evidence type="ECO:0000256" key="11">
    <source>
        <dbReference type="SAM" id="Phobius"/>
    </source>
</evidence>
<proteinExistence type="inferred from homology"/>